<dbReference type="RefSeq" id="YP_009111278.1">
    <property type="nucleotide sequence ID" value="NC_025830.1"/>
</dbReference>
<dbReference type="GeneID" id="22475545"/>
<accession>A0A076G8C7</accession>
<keyword evidence="2" id="KW-1185">Reference proteome</keyword>
<dbReference type="KEGG" id="vg:22475545"/>
<sequence length="140" mass="14954">MANPIQGFYSDIVLGKVDSSDQGYSFKEMEIQYAAGMKAGMIVKEDGTLAASGDAAQAYGVLVDHDLVPAYEPVTPFKVGTKYNFVVAVRGLTLNKSKIVFSDGSTGIDETAIKALEARGLKITDKYFDGSEDIKVTAIS</sequence>
<dbReference type="InterPro" id="IPR058875">
    <property type="entry name" value="DEC"/>
</dbReference>
<gene>
    <name evidence="1" type="ORF">Av05_00204</name>
</gene>
<dbReference type="Pfam" id="PF26074">
    <property type="entry name" value="Phage_DEC_PhiTE"/>
    <property type="match status" value="1"/>
</dbReference>
<reference evidence="1 2" key="1">
    <citation type="journal article" date="2015" name="Genome Announc.">
        <title>Genomic Analysis of Broad-Host-Range Enterobacteriophage Av-05.</title>
        <authorList>
            <person name="Amarillas L."/>
            <person name="Lopez-Cuevas O."/>
            <person name="Leon-Felix J."/>
            <person name="Castro-Del Campo N."/>
            <person name="Gerba C.P."/>
            <person name="Chaidez C."/>
        </authorList>
    </citation>
    <scope>NUCLEOTIDE SEQUENCE [LARGE SCALE GENOMIC DNA]</scope>
</reference>
<dbReference type="Proteomes" id="UP000028961">
    <property type="component" value="Segment"/>
</dbReference>
<protein>
    <submittedName>
        <fullName evidence="1">Putative head stabilization/decoration protein</fullName>
    </submittedName>
</protein>
<organism evidence="1 2">
    <name type="scientific">Escherichia phage Av-05</name>
    <dbReference type="NCBI Taxonomy" id="1527519"/>
    <lineage>
        <taxon>Viruses</taxon>
        <taxon>Duplodnaviria</taxon>
        <taxon>Heunggongvirae</taxon>
        <taxon>Uroviricota</taxon>
        <taxon>Caudoviricetes</taxon>
        <taxon>Vequintavirinae</taxon>
        <taxon>Avunavirus</taxon>
        <taxon>Avunavirus Av05</taxon>
    </lineage>
</organism>
<evidence type="ECO:0000313" key="1">
    <source>
        <dbReference type="EMBL" id="AII27747.1"/>
    </source>
</evidence>
<dbReference type="OrthoDB" id="18607at10239"/>
<proteinExistence type="predicted"/>
<dbReference type="EMBL" id="KM190144">
    <property type="protein sequence ID" value="AII27747.1"/>
    <property type="molecule type" value="Genomic_DNA"/>
</dbReference>
<name>A0A076G8C7_9CAUD</name>
<evidence type="ECO:0000313" key="2">
    <source>
        <dbReference type="Proteomes" id="UP000028961"/>
    </source>
</evidence>